<dbReference type="InterPro" id="IPR052798">
    <property type="entry name" value="Giardia_VSA"/>
</dbReference>
<feature type="domain" description="EGF-like" evidence="1">
    <location>
        <begin position="272"/>
        <end position="302"/>
    </location>
</feature>
<feature type="domain" description="EGF-like" evidence="1">
    <location>
        <begin position="60"/>
        <end position="91"/>
    </location>
</feature>
<reference evidence="2 3" key="1">
    <citation type="submission" date="2016-04" db="EMBL/GenBank/DDBJ databases">
        <title>The genome of Intoshia linei affirms orthonectids as highly simplified spiralians.</title>
        <authorList>
            <person name="Mikhailov K.V."/>
            <person name="Slusarev G.S."/>
            <person name="Nikitin M.A."/>
            <person name="Logacheva M.D."/>
            <person name="Penin A."/>
            <person name="Aleoshin V."/>
            <person name="Panchin Y.V."/>
        </authorList>
    </citation>
    <scope>NUCLEOTIDE SEQUENCE [LARGE SCALE GENOMIC DNA]</scope>
    <source>
        <strain evidence="2">Intl2013</strain>
        <tissue evidence="2">Whole animal</tissue>
    </source>
</reference>
<evidence type="ECO:0000313" key="3">
    <source>
        <dbReference type="Proteomes" id="UP000078046"/>
    </source>
</evidence>
<gene>
    <name evidence="2" type="ORF">A3Q56_04419</name>
</gene>
<dbReference type="SMART" id="SM00261">
    <property type="entry name" value="FU"/>
    <property type="match status" value="6"/>
</dbReference>
<dbReference type="PANTHER" id="PTHR23275">
    <property type="entry name" value="CABRIOLET.-RELATED"/>
    <property type="match status" value="1"/>
</dbReference>
<dbReference type="InterPro" id="IPR000742">
    <property type="entry name" value="EGF"/>
</dbReference>
<protein>
    <recommendedName>
        <fullName evidence="1">EGF-like domain-containing protein</fullName>
    </recommendedName>
</protein>
<feature type="domain" description="EGF-like" evidence="1">
    <location>
        <begin position="195"/>
        <end position="240"/>
    </location>
</feature>
<dbReference type="SUPFAM" id="SSF57184">
    <property type="entry name" value="Growth factor receptor domain"/>
    <property type="match status" value="2"/>
</dbReference>
<dbReference type="OrthoDB" id="300641at2759"/>
<sequence length="352" mass="39784">MVLCCNILACDTSCQTCSGPQYKECIQCPFDRYKNRYHECQKCGKREFLDSPNEDRQCAKCHKSCKTCIERSTNCLTCNSDKFMTENNVCSPCHRSCKKCNGSTANDCTHCDEYRYLNDDSECAICPSTGHISITDEETRHGNCQVCLENEYLVILIPEKQIGYCKQCDQHEFLTITDKSIKKGFCTECHENCKTCSGVLKTDCLDCIGTKYLSSNFECLPCENGYIQRKDTENEYNSCQACDLIDNCEQCTGVTCGRCYIGYAIIEKKCIPCSQIERCVKCQLNNCAACEEGFHAKPRYCEACHDYNCSSCNEYSEVCEICKKGYSLNSFGTCVDCLSEDNCIGKDARGFF</sequence>
<evidence type="ECO:0000259" key="1">
    <source>
        <dbReference type="SMART" id="SM00181"/>
    </source>
</evidence>
<dbReference type="Gene3D" id="2.10.220.10">
    <property type="entry name" value="Hormone Receptor, Insulin-like Growth Factor Receptor 1, Chain A, domain 2"/>
    <property type="match status" value="2"/>
</dbReference>
<accession>A0A177B2M0</accession>
<name>A0A177B2M0_9BILA</name>
<dbReference type="PANTHER" id="PTHR23275:SF100">
    <property type="entry name" value="EGF-LIKE DOMAIN-CONTAINING PROTEIN"/>
    <property type="match status" value="1"/>
</dbReference>
<keyword evidence="3" id="KW-1185">Reference proteome</keyword>
<dbReference type="InterPro" id="IPR009030">
    <property type="entry name" value="Growth_fac_rcpt_cys_sf"/>
</dbReference>
<proteinExistence type="predicted"/>
<organism evidence="2 3">
    <name type="scientific">Intoshia linei</name>
    <dbReference type="NCBI Taxonomy" id="1819745"/>
    <lineage>
        <taxon>Eukaryota</taxon>
        <taxon>Metazoa</taxon>
        <taxon>Spiralia</taxon>
        <taxon>Lophotrochozoa</taxon>
        <taxon>Mesozoa</taxon>
        <taxon>Orthonectida</taxon>
        <taxon>Rhopaluridae</taxon>
        <taxon>Intoshia</taxon>
    </lineage>
</organism>
<dbReference type="EMBL" id="LWCA01000560">
    <property type="protein sequence ID" value="OAF67853.1"/>
    <property type="molecule type" value="Genomic_DNA"/>
</dbReference>
<dbReference type="SMART" id="SM00181">
    <property type="entry name" value="EGF"/>
    <property type="match status" value="5"/>
</dbReference>
<dbReference type="InterPro" id="IPR006212">
    <property type="entry name" value="Furin_repeat"/>
</dbReference>
<dbReference type="AlphaFoldDB" id="A0A177B2M0"/>
<evidence type="ECO:0000313" key="2">
    <source>
        <dbReference type="EMBL" id="OAF67853.1"/>
    </source>
</evidence>
<dbReference type="Proteomes" id="UP000078046">
    <property type="component" value="Unassembled WGS sequence"/>
</dbReference>
<feature type="domain" description="EGF-like" evidence="1">
    <location>
        <begin position="241"/>
        <end position="271"/>
    </location>
</feature>
<feature type="domain" description="EGF-like" evidence="1">
    <location>
        <begin position="303"/>
        <end position="335"/>
    </location>
</feature>
<comment type="caution">
    <text evidence="2">The sequence shown here is derived from an EMBL/GenBank/DDBJ whole genome shotgun (WGS) entry which is preliminary data.</text>
</comment>